<comment type="caution">
    <text evidence="7">The sequence shown here is derived from an EMBL/GenBank/DDBJ whole genome shotgun (WGS) entry which is preliminary data.</text>
</comment>
<sequence length="526" mass="58473">MDERTIQRQKPKNVPPERVARMFERLREGVPDYTFSEEVTPFHSSYDDWHFFGKRKPGSAFLDPKSPSRSSRPGSERTHSDFGQSDDGSTNLAASTSSESEKENELYVIARVSKHALRLEREYKQAVALRKLSEEDNVHFVKPLNFYRLPAKQSGDKPLAVSVIEAPGSNYLFDIVEFGPNFYKATSPAELATERIKQIPLLTFLDFAIGASECCEILHHGHEMVHGELRGDAFHYNKDTNQVRLINFGSGARSFEHGLTSAGWSSLTAQRGVEHKLQFIAPEQTGRLPAEPDSRTDIYSLGILFWTMLTGSPAFAGNTPLEIMQNVLSRRMPTATSIRADVPDSLSAIVQKMTHKSMDDRYNSASGVKHDLQTLKNILTDGDSKALDDFKIASNDVSCFFKLPTHLVGREQQRQTIIDTIEKAAKRFARNQPLSKKGLMSLGSGTSFTSSDRLDSMALDELISDSASSGTRDRESRMASISDLTPVTSRQHHASSSENVTLPKLQTPSYETAPNGQASRDVGTRP</sequence>
<evidence type="ECO:0000256" key="2">
    <source>
        <dbReference type="ARBA" id="ARBA00022741"/>
    </source>
</evidence>
<accession>A0AB34KR52</accession>
<evidence type="ECO:0000256" key="4">
    <source>
        <dbReference type="ARBA" id="ARBA00022840"/>
    </source>
</evidence>
<dbReference type="InterPro" id="IPR011009">
    <property type="entry name" value="Kinase-like_dom_sf"/>
</dbReference>
<keyword evidence="3" id="KW-0418">Kinase</keyword>
<dbReference type="PROSITE" id="PS50011">
    <property type="entry name" value="PROTEIN_KINASE_DOM"/>
    <property type="match status" value="1"/>
</dbReference>
<keyword evidence="8" id="KW-1185">Reference proteome</keyword>
<protein>
    <recommendedName>
        <fullName evidence="6">Protein kinase domain-containing protein</fullName>
    </recommendedName>
</protein>
<dbReference type="GO" id="GO:0005524">
    <property type="term" value="F:ATP binding"/>
    <property type="evidence" value="ECO:0007669"/>
    <property type="project" value="UniProtKB-KW"/>
</dbReference>
<evidence type="ECO:0000313" key="8">
    <source>
        <dbReference type="Proteomes" id="UP000803884"/>
    </source>
</evidence>
<evidence type="ECO:0000256" key="1">
    <source>
        <dbReference type="ARBA" id="ARBA00022679"/>
    </source>
</evidence>
<feature type="compositionally biased region" description="Low complexity" evidence="5">
    <location>
        <begin position="64"/>
        <end position="73"/>
    </location>
</feature>
<dbReference type="SMART" id="SM00220">
    <property type="entry name" value="S_TKc"/>
    <property type="match status" value="1"/>
</dbReference>
<dbReference type="EMBL" id="JAAQHG020000016">
    <property type="protein sequence ID" value="KAL1585995.1"/>
    <property type="molecule type" value="Genomic_DNA"/>
</dbReference>
<evidence type="ECO:0000256" key="3">
    <source>
        <dbReference type="ARBA" id="ARBA00022777"/>
    </source>
</evidence>
<dbReference type="RefSeq" id="XP_069229100.1">
    <property type="nucleotide sequence ID" value="XM_069373514.1"/>
</dbReference>
<proteinExistence type="predicted"/>
<dbReference type="AlphaFoldDB" id="A0AB34KR52"/>
<dbReference type="PANTHER" id="PTHR43289">
    <property type="entry name" value="MITOGEN-ACTIVATED PROTEIN KINASE KINASE KINASE 20-RELATED"/>
    <property type="match status" value="1"/>
</dbReference>
<dbReference type="InterPro" id="IPR000719">
    <property type="entry name" value="Prot_kinase_dom"/>
</dbReference>
<reference evidence="7 8" key="1">
    <citation type="journal article" date="2020" name="Microbiol. Resour. Announc.">
        <title>Draft Genome Sequence of a Cladosporium Species Isolated from the Mesophotic Ascidian Didemnum maculosum.</title>
        <authorList>
            <person name="Gioti A."/>
            <person name="Siaperas R."/>
            <person name="Nikolaivits E."/>
            <person name="Le Goff G."/>
            <person name="Ouazzani J."/>
            <person name="Kotoulas G."/>
            <person name="Topakas E."/>
        </authorList>
    </citation>
    <scope>NUCLEOTIDE SEQUENCE [LARGE SCALE GENOMIC DNA]</scope>
    <source>
        <strain evidence="7 8">TM138-S3</strain>
    </source>
</reference>
<keyword evidence="2" id="KW-0547">Nucleotide-binding</keyword>
<evidence type="ECO:0000256" key="5">
    <source>
        <dbReference type="SAM" id="MobiDB-lite"/>
    </source>
</evidence>
<name>A0AB34KR52_9PEZI</name>
<dbReference type="FunFam" id="1.10.510.10:FF:000579">
    <property type="entry name" value="Sensor histidine kinase/response regulator, putative"/>
    <property type="match status" value="1"/>
</dbReference>
<dbReference type="Pfam" id="PF00069">
    <property type="entry name" value="Pkinase"/>
    <property type="match status" value="1"/>
</dbReference>
<dbReference type="Proteomes" id="UP000803884">
    <property type="component" value="Unassembled WGS sequence"/>
</dbReference>
<feature type="compositionally biased region" description="Polar residues" evidence="5">
    <location>
        <begin position="81"/>
        <end position="98"/>
    </location>
</feature>
<organism evidence="7 8">
    <name type="scientific">Cladosporium halotolerans</name>
    <dbReference type="NCBI Taxonomy" id="1052096"/>
    <lineage>
        <taxon>Eukaryota</taxon>
        <taxon>Fungi</taxon>
        <taxon>Dikarya</taxon>
        <taxon>Ascomycota</taxon>
        <taxon>Pezizomycotina</taxon>
        <taxon>Dothideomycetes</taxon>
        <taxon>Dothideomycetidae</taxon>
        <taxon>Cladosporiales</taxon>
        <taxon>Cladosporiaceae</taxon>
        <taxon>Cladosporium</taxon>
    </lineage>
</organism>
<feature type="region of interest" description="Disordered" evidence="5">
    <location>
        <begin position="465"/>
        <end position="526"/>
    </location>
</feature>
<gene>
    <name evidence="7" type="ORF">WHR41_04908</name>
</gene>
<evidence type="ECO:0000313" key="7">
    <source>
        <dbReference type="EMBL" id="KAL1585995.1"/>
    </source>
</evidence>
<dbReference type="PANTHER" id="PTHR43289:SF6">
    <property type="entry name" value="SERINE_THREONINE-PROTEIN KINASE NEKL-3"/>
    <property type="match status" value="1"/>
</dbReference>
<feature type="region of interest" description="Disordered" evidence="5">
    <location>
        <begin position="60"/>
        <end position="99"/>
    </location>
</feature>
<dbReference type="GeneID" id="96006352"/>
<keyword evidence="4" id="KW-0067">ATP-binding</keyword>
<feature type="compositionally biased region" description="Polar residues" evidence="5">
    <location>
        <begin position="482"/>
        <end position="518"/>
    </location>
</feature>
<dbReference type="GO" id="GO:0004674">
    <property type="term" value="F:protein serine/threonine kinase activity"/>
    <property type="evidence" value="ECO:0007669"/>
    <property type="project" value="TreeGrafter"/>
</dbReference>
<keyword evidence="1" id="KW-0808">Transferase</keyword>
<dbReference type="SUPFAM" id="SSF56112">
    <property type="entry name" value="Protein kinase-like (PK-like)"/>
    <property type="match status" value="1"/>
</dbReference>
<dbReference type="Gene3D" id="1.10.510.10">
    <property type="entry name" value="Transferase(Phosphotransferase) domain 1"/>
    <property type="match status" value="1"/>
</dbReference>
<evidence type="ECO:0000259" key="6">
    <source>
        <dbReference type="PROSITE" id="PS50011"/>
    </source>
</evidence>
<feature type="domain" description="Protein kinase" evidence="6">
    <location>
        <begin position="76"/>
        <end position="373"/>
    </location>
</feature>